<dbReference type="SUPFAM" id="SSF55315">
    <property type="entry name" value="L30e-like"/>
    <property type="match status" value="1"/>
</dbReference>
<dbReference type="GO" id="GO:0008173">
    <property type="term" value="F:RNA methyltransferase activity"/>
    <property type="evidence" value="ECO:0007669"/>
    <property type="project" value="InterPro"/>
</dbReference>
<organism evidence="4">
    <name type="scientific">hydrothermal vent metagenome</name>
    <dbReference type="NCBI Taxonomy" id="652676"/>
    <lineage>
        <taxon>unclassified sequences</taxon>
        <taxon>metagenomes</taxon>
        <taxon>ecological metagenomes</taxon>
    </lineage>
</organism>
<name>A0A3B1E1I0_9ZZZZ</name>
<dbReference type="InterPro" id="IPR029064">
    <property type="entry name" value="Ribosomal_eL30-like_sf"/>
</dbReference>
<evidence type="ECO:0000256" key="1">
    <source>
        <dbReference type="ARBA" id="ARBA00022603"/>
    </source>
</evidence>
<dbReference type="InterPro" id="IPR004441">
    <property type="entry name" value="rRNA_MeTrfase_TrmH"/>
</dbReference>
<dbReference type="GO" id="GO:0005829">
    <property type="term" value="C:cytosol"/>
    <property type="evidence" value="ECO:0007669"/>
    <property type="project" value="TreeGrafter"/>
</dbReference>
<dbReference type="EMBL" id="UOYO01000026">
    <property type="protein sequence ID" value="VAY87459.1"/>
    <property type="molecule type" value="Genomic_DNA"/>
</dbReference>
<dbReference type="CDD" id="cd18095">
    <property type="entry name" value="SpoU-like_rRNA-MTase"/>
    <property type="match status" value="1"/>
</dbReference>
<dbReference type="InterPro" id="IPR029028">
    <property type="entry name" value="Alpha/beta_knot_MTases"/>
</dbReference>
<dbReference type="GO" id="GO:0032259">
    <property type="term" value="P:methylation"/>
    <property type="evidence" value="ECO:0007669"/>
    <property type="project" value="UniProtKB-KW"/>
</dbReference>
<dbReference type="GO" id="GO:0006396">
    <property type="term" value="P:RNA processing"/>
    <property type="evidence" value="ECO:0007669"/>
    <property type="project" value="InterPro"/>
</dbReference>
<evidence type="ECO:0000259" key="3">
    <source>
        <dbReference type="SMART" id="SM00967"/>
    </source>
</evidence>
<dbReference type="InterPro" id="IPR013123">
    <property type="entry name" value="SpoU_subst-bd"/>
</dbReference>
<dbReference type="PANTHER" id="PTHR46429">
    <property type="entry name" value="23S RRNA (GUANOSINE-2'-O-)-METHYLTRANSFERASE RLMB"/>
    <property type="match status" value="1"/>
</dbReference>
<accession>A0A3B1E1I0</accession>
<dbReference type="Gene3D" id="3.40.1280.10">
    <property type="match status" value="1"/>
</dbReference>
<dbReference type="EC" id="2.1.1.-" evidence="4"/>
<evidence type="ECO:0000313" key="4">
    <source>
        <dbReference type="EMBL" id="VAY87459.1"/>
    </source>
</evidence>
<gene>
    <name evidence="4" type="ORF">MNB_ARC-1_390</name>
</gene>
<sequence length="233" mass="25556">MIVYGKQIVFYILDRHPEMINEIFLTKEVEKNLFHKLCLLKKKIIRPDSMKAQALSRGGNHQGFLLDIVEYNYATPSDLKQYSFVLILDGLTDIGNIGAIVRSAYALGVGAIAICGLKNLNASAVIRTSSGSMLDMPIAVCQNSYDVANEFKQVGFSLVGANMDGADIDQLSCDFKMEKVALFLGSEGKGLSKRITSKLDQKIKISMKNNFDSLNVSVAAGILIHSLMKGKIK</sequence>
<dbReference type="Pfam" id="PF00588">
    <property type="entry name" value="SpoU_methylase"/>
    <property type="match status" value="1"/>
</dbReference>
<keyword evidence="2 4" id="KW-0808">Transferase</keyword>
<dbReference type="PANTHER" id="PTHR46429:SF1">
    <property type="entry name" value="23S RRNA (GUANOSINE-2'-O-)-METHYLTRANSFERASE RLMB"/>
    <property type="match status" value="1"/>
</dbReference>
<evidence type="ECO:0000256" key="2">
    <source>
        <dbReference type="ARBA" id="ARBA00022679"/>
    </source>
</evidence>
<dbReference type="InterPro" id="IPR001537">
    <property type="entry name" value="SpoU_MeTrfase"/>
</dbReference>
<proteinExistence type="predicted"/>
<dbReference type="NCBIfam" id="TIGR00186">
    <property type="entry name" value="rRNA_methyl_3"/>
    <property type="match status" value="1"/>
</dbReference>
<reference evidence="4" key="1">
    <citation type="submission" date="2018-10" db="EMBL/GenBank/DDBJ databases">
        <authorList>
            <person name="Aoki K."/>
        </authorList>
    </citation>
    <scope>NUCLEOTIDE SEQUENCE</scope>
</reference>
<dbReference type="Pfam" id="PF08032">
    <property type="entry name" value="SpoU_sub_bind"/>
    <property type="match status" value="1"/>
</dbReference>
<dbReference type="Gene3D" id="3.30.1330.30">
    <property type="match status" value="1"/>
</dbReference>
<keyword evidence="1 4" id="KW-0489">Methyltransferase</keyword>
<dbReference type="GO" id="GO:0003723">
    <property type="term" value="F:RNA binding"/>
    <property type="evidence" value="ECO:0007669"/>
    <property type="project" value="InterPro"/>
</dbReference>
<dbReference type="SUPFAM" id="SSF75217">
    <property type="entry name" value="alpha/beta knot"/>
    <property type="match status" value="1"/>
</dbReference>
<dbReference type="SMART" id="SM00967">
    <property type="entry name" value="SpoU_sub_bind"/>
    <property type="match status" value="1"/>
</dbReference>
<dbReference type="AlphaFoldDB" id="A0A3B1E1I0"/>
<protein>
    <submittedName>
        <fullName evidence="4">23S rRNA (Guanosine-2'-O-) -methyltransferase rlmB</fullName>
        <ecNumber evidence="4">2.1.1.-</ecNumber>
    </submittedName>
</protein>
<dbReference type="InterPro" id="IPR029026">
    <property type="entry name" value="tRNA_m1G_MTases_N"/>
</dbReference>
<feature type="domain" description="RNA 2-O ribose methyltransferase substrate binding" evidence="3">
    <location>
        <begin position="2"/>
        <end position="74"/>
    </location>
</feature>